<dbReference type="InterPro" id="IPR018228">
    <property type="entry name" value="DNase_TatD-rel_CS"/>
</dbReference>
<dbReference type="PANTHER" id="PTHR46317:SF1">
    <property type="entry name" value="HYDROLASE, TATD FAMILY"/>
    <property type="match status" value="1"/>
</dbReference>
<dbReference type="GO" id="GO:0046872">
    <property type="term" value="F:metal ion binding"/>
    <property type="evidence" value="ECO:0007669"/>
    <property type="project" value="UniProtKB-KW"/>
</dbReference>
<dbReference type="STRING" id="1754190.A0A1Y2F2E8"/>
<evidence type="ECO:0000256" key="4">
    <source>
        <dbReference type="ARBA" id="ARBA00093287"/>
    </source>
</evidence>
<keyword evidence="7" id="KW-1185">Reference proteome</keyword>
<keyword evidence="3" id="KW-0378">Hydrolase</keyword>
<dbReference type="PIRSF" id="PIRSF005902">
    <property type="entry name" value="DNase_TatD"/>
    <property type="match status" value="1"/>
</dbReference>
<evidence type="ECO:0000256" key="5">
    <source>
        <dbReference type="PIRSR" id="PIRSR005902-1"/>
    </source>
</evidence>
<dbReference type="PANTHER" id="PTHR46317">
    <property type="entry name" value="HYDROLASE OF PHP SUPERFAMILY-RELATED PROTEIN"/>
    <property type="match status" value="1"/>
</dbReference>
<dbReference type="Gene3D" id="3.20.20.140">
    <property type="entry name" value="Metal-dependent hydrolases"/>
    <property type="match status" value="1"/>
</dbReference>
<dbReference type="CDD" id="cd01310">
    <property type="entry name" value="TatD_DNAse"/>
    <property type="match status" value="1"/>
</dbReference>
<evidence type="ECO:0000256" key="3">
    <source>
        <dbReference type="ARBA" id="ARBA00022801"/>
    </source>
</evidence>
<feature type="binding site" evidence="5">
    <location>
        <position position="222"/>
    </location>
    <ligand>
        <name>a divalent metal cation</name>
        <dbReference type="ChEBI" id="CHEBI:60240"/>
        <label>1</label>
    </ligand>
</feature>
<evidence type="ECO:0000256" key="1">
    <source>
        <dbReference type="ARBA" id="ARBA00009275"/>
    </source>
</evidence>
<feature type="binding site" evidence="5">
    <location>
        <position position="110"/>
    </location>
    <ligand>
        <name>a divalent metal cation</name>
        <dbReference type="ChEBI" id="CHEBI:60240"/>
        <label>1</label>
    </ligand>
</feature>
<dbReference type="InterPro" id="IPR001130">
    <property type="entry name" value="TatD-like"/>
</dbReference>
<comment type="function">
    <text evidence="4">Exhibits 3'-exonuclease activities and apurinic/apyrimidinic (AP) endonuclease (in vitro). Show preferential AP endonuclease activity on double-stranded DNA substrates and 3'- exonuclease activity on single-stranded DNA.</text>
</comment>
<keyword evidence="2 5" id="KW-0479">Metal-binding</keyword>
<proteinExistence type="inferred from homology"/>
<feature type="binding site" evidence="5">
    <location>
        <position position="10"/>
    </location>
    <ligand>
        <name>a divalent metal cation</name>
        <dbReference type="ChEBI" id="CHEBI:60240"/>
        <label>1</label>
    </ligand>
</feature>
<protein>
    <submittedName>
        <fullName evidence="6">Cell-death-related nuclease family member-like protein</fullName>
    </submittedName>
</protein>
<dbReference type="GO" id="GO:0016788">
    <property type="term" value="F:hydrolase activity, acting on ester bonds"/>
    <property type="evidence" value="ECO:0007669"/>
    <property type="project" value="InterPro"/>
</dbReference>
<sequence length="276" mass="30993">MTTFFDCHAHINSPSFSKEDIEIIVKKAQEKNIKGIISVSETYEDCLDVLNVSKKYSIVTPGIGLHPIQPLVDENGERLDKGGRTSTLEEVYPILELIKEHKDEITCIGEVGMDYSPQFLKNVEEEKVIQKQIFEKQIELANEFNIPLNVHSRSAGHYVIETLIEKNAKNVLLHAFDGKPGYALKGLQAGYYFSIPPSIRRSPQKQKLVKNIPLDHIILETDSPALSPEKNTINEPCNVIISCEEIAKIKGVSIEEVSKITTENALKLFPKLNTLL</sequence>
<dbReference type="Proteomes" id="UP000193920">
    <property type="component" value="Unassembled WGS sequence"/>
</dbReference>
<dbReference type="PROSITE" id="PS01091">
    <property type="entry name" value="TATD_3"/>
    <property type="match status" value="1"/>
</dbReference>
<name>A0A1Y2F2E8_9FUNG</name>
<reference evidence="6 7" key="1">
    <citation type="submission" date="2016-08" db="EMBL/GenBank/DDBJ databases">
        <title>A Parts List for Fungal Cellulosomes Revealed by Comparative Genomics.</title>
        <authorList>
            <consortium name="DOE Joint Genome Institute"/>
            <person name="Haitjema C.H."/>
            <person name="Gilmore S.P."/>
            <person name="Henske J.K."/>
            <person name="Solomon K.V."/>
            <person name="De Groot R."/>
            <person name="Kuo A."/>
            <person name="Mondo S.J."/>
            <person name="Salamov A.A."/>
            <person name="Labutti K."/>
            <person name="Zhao Z."/>
            <person name="Chiniquy J."/>
            <person name="Barry K."/>
            <person name="Brewer H.M."/>
            <person name="Purvine S.O."/>
            <person name="Wright A.T."/>
            <person name="Boxma B."/>
            <person name="Van Alen T."/>
            <person name="Hackstein J.H."/>
            <person name="Baker S.E."/>
            <person name="Grigoriev I.V."/>
            <person name="O'Malley M.A."/>
        </authorList>
    </citation>
    <scope>NUCLEOTIDE SEQUENCE [LARGE SCALE GENOMIC DNA]</scope>
    <source>
        <strain evidence="6 7">G1</strain>
    </source>
</reference>
<evidence type="ECO:0000256" key="2">
    <source>
        <dbReference type="ARBA" id="ARBA00022723"/>
    </source>
</evidence>
<dbReference type="InterPro" id="IPR032466">
    <property type="entry name" value="Metal_Hydrolase"/>
</dbReference>
<evidence type="ECO:0000313" key="6">
    <source>
        <dbReference type="EMBL" id="ORY77145.1"/>
    </source>
</evidence>
<comment type="similarity">
    <text evidence="1">Belongs to the metallo-dependent hydrolases superfamily. TatD-type hydrolase family.</text>
</comment>
<gene>
    <name evidence="6" type="ORF">LY90DRAFT_665404</name>
</gene>
<dbReference type="AlphaFoldDB" id="A0A1Y2F2E8"/>
<accession>A0A1Y2F2E8</accession>
<feature type="binding site" evidence="5">
    <location>
        <position position="151"/>
    </location>
    <ligand>
        <name>a divalent metal cation</name>
        <dbReference type="ChEBI" id="CHEBI:60240"/>
        <label>2</label>
    </ligand>
</feature>
<feature type="binding site" evidence="5">
    <location>
        <position position="174"/>
    </location>
    <ligand>
        <name>a divalent metal cation</name>
        <dbReference type="ChEBI" id="CHEBI:60240"/>
        <label>2</label>
    </ligand>
</feature>
<dbReference type="Pfam" id="PF01026">
    <property type="entry name" value="TatD_DNase"/>
    <property type="match status" value="1"/>
</dbReference>
<feature type="binding site" evidence="5">
    <location>
        <position position="8"/>
    </location>
    <ligand>
        <name>a divalent metal cation</name>
        <dbReference type="ChEBI" id="CHEBI:60240"/>
        <label>1</label>
    </ligand>
</feature>
<dbReference type="SUPFAM" id="SSF51556">
    <property type="entry name" value="Metallo-dependent hydrolases"/>
    <property type="match status" value="1"/>
</dbReference>
<evidence type="ECO:0000313" key="7">
    <source>
        <dbReference type="Proteomes" id="UP000193920"/>
    </source>
</evidence>
<dbReference type="OrthoDB" id="6079689at2759"/>
<comment type="caution">
    <text evidence="6">The sequence shown here is derived from an EMBL/GenBank/DDBJ whole genome shotgun (WGS) entry which is preliminary data.</text>
</comment>
<dbReference type="EMBL" id="MCOG01000020">
    <property type="protein sequence ID" value="ORY77145.1"/>
    <property type="molecule type" value="Genomic_DNA"/>
</dbReference>
<organism evidence="6 7">
    <name type="scientific">Neocallimastix californiae</name>
    <dbReference type="NCBI Taxonomy" id="1754190"/>
    <lineage>
        <taxon>Eukaryota</taxon>
        <taxon>Fungi</taxon>
        <taxon>Fungi incertae sedis</taxon>
        <taxon>Chytridiomycota</taxon>
        <taxon>Chytridiomycota incertae sedis</taxon>
        <taxon>Neocallimastigomycetes</taxon>
        <taxon>Neocallimastigales</taxon>
        <taxon>Neocallimastigaceae</taxon>
        <taxon>Neocallimastix</taxon>
    </lineage>
</organism>